<evidence type="ECO:0000256" key="1">
    <source>
        <dbReference type="SAM" id="SignalP"/>
    </source>
</evidence>
<keyword evidence="3" id="KW-1185">Reference proteome</keyword>
<accession>A0A5E4NNR6</accession>
<keyword evidence="1" id="KW-0732">Signal</keyword>
<proteinExistence type="predicted"/>
<organism evidence="2 3">
    <name type="scientific">Cinara cedri</name>
    <dbReference type="NCBI Taxonomy" id="506608"/>
    <lineage>
        <taxon>Eukaryota</taxon>
        <taxon>Metazoa</taxon>
        <taxon>Ecdysozoa</taxon>
        <taxon>Arthropoda</taxon>
        <taxon>Hexapoda</taxon>
        <taxon>Insecta</taxon>
        <taxon>Pterygota</taxon>
        <taxon>Neoptera</taxon>
        <taxon>Paraneoptera</taxon>
        <taxon>Hemiptera</taxon>
        <taxon>Sternorrhyncha</taxon>
        <taxon>Aphidomorpha</taxon>
        <taxon>Aphidoidea</taxon>
        <taxon>Aphididae</taxon>
        <taxon>Lachninae</taxon>
        <taxon>Cinara</taxon>
    </lineage>
</organism>
<gene>
    <name evidence="2" type="ORF">CINCED_3A010601</name>
</gene>
<evidence type="ECO:0000313" key="3">
    <source>
        <dbReference type="Proteomes" id="UP000325440"/>
    </source>
</evidence>
<feature type="chain" id="PRO_5023008001" evidence="1">
    <location>
        <begin position="26"/>
        <end position="123"/>
    </location>
</feature>
<dbReference type="Proteomes" id="UP000325440">
    <property type="component" value="Unassembled WGS sequence"/>
</dbReference>
<evidence type="ECO:0000313" key="2">
    <source>
        <dbReference type="EMBL" id="VVC46453.1"/>
    </source>
</evidence>
<dbReference type="AlphaFoldDB" id="A0A5E4NNR6"/>
<sequence>MKIFKPIFVLTLSLLVLDNFTTVSAHDELLEKLFKWYSNMPTLHVDVLSDQQKDTLEHIGSLIREGKEDQNYLGKFSKDDTEIYKWWKSMPMVNYDLQKIDISNSMNDGKEHGIIHKRTVYMM</sequence>
<feature type="signal peptide" evidence="1">
    <location>
        <begin position="1"/>
        <end position="25"/>
    </location>
</feature>
<reference evidence="2 3" key="1">
    <citation type="submission" date="2019-08" db="EMBL/GenBank/DDBJ databases">
        <authorList>
            <person name="Alioto T."/>
            <person name="Alioto T."/>
            <person name="Gomez Garrido J."/>
        </authorList>
    </citation>
    <scope>NUCLEOTIDE SEQUENCE [LARGE SCALE GENOMIC DNA]</scope>
</reference>
<dbReference type="EMBL" id="CABPRJ010002527">
    <property type="protein sequence ID" value="VVC46453.1"/>
    <property type="molecule type" value="Genomic_DNA"/>
</dbReference>
<name>A0A5E4NNR6_9HEMI</name>
<protein>
    <submittedName>
        <fullName evidence="2">Uncharacterized protein</fullName>
    </submittedName>
</protein>